<dbReference type="AlphaFoldDB" id="A0A840Q4R3"/>
<evidence type="ECO:0000313" key="1">
    <source>
        <dbReference type="EMBL" id="MBB5155466.1"/>
    </source>
</evidence>
<dbReference type="Proteomes" id="UP000584374">
    <property type="component" value="Unassembled WGS sequence"/>
</dbReference>
<name>A0A840Q4R3_9PSEU</name>
<accession>A0A840Q4R3</accession>
<dbReference type="EMBL" id="JACHIW010000001">
    <property type="protein sequence ID" value="MBB5155466.1"/>
    <property type="molecule type" value="Genomic_DNA"/>
</dbReference>
<sequence>MKLAIVMLGYAVDDIERGLWSVAEREPLAAELDQLSAALRGKPEPGLVHIESERTDR</sequence>
<evidence type="ECO:0000313" key="2">
    <source>
        <dbReference type="Proteomes" id="UP000584374"/>
    </source>
</evidence>
<proteinExistence type="predicted"/>
<reference evidence="1 2" key="1">
    <citation type="submission" date="2020-08" db="EMBL/GenBank/DDBJ databases">
        <title>Sequencing the genomes of 1000 actinobacteria strains.</title>
        <authorList>
            <person name="Klenk H.-P."/>
        </authorList>
    </citation>
    <scope>NUCLEOTIDE SEQUENCE [LARGE SCALE GENOMIC DNA]</scope>
    <source>
        <strain evidence="1 2">DSM 45584</strain>
    </source>
</reference>
<comment type="caution">
    <text evidence="1">The sequence shown here is derived from an EMBL/GenBank/DDBJ whole genome shotgun (WGS) entry which is preliminary data.</text>
</comment>
<protein>
    <submittedName>
        <fullName evidence="1">Uncharacterized protein</fullName>
    </submittedName>
</protein>
<keyword evidence="2" id="KW-1185">Reference proteome</keyword>
<organism evidence="1 2">
    <name type="scientific">Saccharopolyspora phatthalungensis</name>
    <dbReference type="NCBI Taxonomy" id="664693"/>
    <lineage>
        <taxon>Bacteria</taxon>
        <taxon>Bacillati</taxon>
        <taxon>Actinomycetota</taxon>
        <taxon>Actinomycetes</taxon>
        <taxon>Pseudonocardiales</taxon>
        <taxon>Pseudonocardiaceae</taxon>
        <taxon>Saccharopolyspora</taxon>
    </lineage>
</organism>
<gene>
    <name evidence="1" type="ORF">BJ970_003000</name>
</gene>